<evidence type="ECO:0000256" key="4">
    <source>
        <dbReference type="ARBA" id="ARBA00023125"/>
    </source>
</evidence>
<comment type="caution">
    <text evidence="11">The sequence shown here is derived from an EMBL/GenBank/DDBJ whole genome shotgun (WGS) entry which is preliminary data.</text>
</comment>
<accession>A0AAW1IQT9</accession>
<dbReference type="Pfam" id="PF20452">
    <property type="entry name" value="Calmod_bind_C"/>
    <property type="match status" value="1"/>
</dbReference>
<dbReference type="PANTHER" id="PTHR31713:SF43">
    <property type="entry name" value="CALMODULIN-BINDING PROTEIN 60 G"/>
    <property type="match status" value="1"/>
</dbReference>
<keyword evidence="12" id="KW-1185">Reference proteome</keyword>
<dbReference type="InterPro" id="IPR046829">
    <property type="entry name" value="Calmod_bind_C"/>
</dbReference>
<evidence type="ECO:0000259" key="9">
    <source>
        <dbReference type="Pfam" id="PF20451"/>
    </source>
</evidence>
<evidence type="ECO:0000256" key="3">
    <source>
        <dbReference type="ARBA" id="ARBA00023015"/>
    </source>
</evidence>
<keyword evidence="4" id="KW-0238">DNA-binding</keyword>
<feature type="domain" description="Calmodulin binding protein central" evidence="9">
    <location>
        <begin position="249"/>
        <end position="312"/>
    </location>
</feature>
<dbReference type="GO" id="GO:0003700">
    <property type="term" value="F:DNA-binding transcription factor activity"/>
    <property type="evidence" value="ECO:0007669"/>
    <property type="project" value="TreeGrafter"/>
</dbReference>
<comment type="similarity">
    <text evidence="2">Belongs to the plant ACBP60 protein family.</text>
</comment>
<dbReference type="EMBL" id="JBDFQZ010000009">
    <property type="protein sequence ID" value="KAK9692069.1"/>
    <property type="molecule type" value="Genomic_DNA"/>
</dbReference>
<dbReference type="GO" id="GO:0043565">
    <property type="term" value="F:sequence-specific DNA binding"/>
    <property type="evidence" value="ECO:0007669"/>
    <property type="project" value="TreeGrafter"/>
</dbReference>
<sequence length="531" mass="60683">MESFRFPGEQYYQHDQHHAHYEPHEGCCCRGVNNLMEIMQDMKSSLRSLIREEVEEVVRRVILPHLSSAPDSTPPAILRSLPRQTEPSASKKLYLRIDDTFLPETLFTMNKIQHQVDSLKVELVDDSGTRVEDDPVSSAKIRIVVLNGDFDVDDNDWSLEDFSKNLVRPRKDKACSLLKGKCEISLIRGVATVSDISFTDNSNRTVTFRLGAEVIKTSAGVDIKAAVSKPFAVKERRLLTDRKHEKPSPEDALWRLKNIRRDGPVYQRAKQANICTVNDFLQLLHTDPKKLRNILDVPETKWKDIVENAEACVLTDDLYIYYDDTAGIELLLDCAFNIVNVKFAGQISQLYEPLSDHQKEVVHEARHAAYKNRKELKPCTPMNQMQSEAELSCIYRISSINMQHHEASSMQIQPLVTWVPRIQSIYTQHSDATPINQGELVKHAYNSSLRSPSSCHVNHEKQESEISECELLDDPEWIDKMMADLIKMPEDPTENNPVTKLRVACYVSIAATMFMISGQQNHSPLKKKRKF</sequence>
<comment type="subcellular location">
    <subcellularLocation>
        <location evidence="1">Nucleus</location>
    </subcellularLocation>
</comment>
<keyword evidence="3" id="KW-0805">Transcription regulation</keyword>
<keyword evidence="5" id="KW-0010">Activator</keyword>
<evidence type="ECO:0000259" key="8">
    <source>
        <dbReference type="Pfam" id="PF07887"/>
    </source>
</evidence>
<dbReference type="GO" id="GO:0005516">
    <property type="term" value="F:calmodulin binding"/>
    <property type="evidence" value="ECO:0007669"/>
    <property type="project" value="InterPro"/>
</dbReference>
<feature type="domain" description="Calmodulin binding protein-like N-terminal" evidence="8">
    <location>
        <begin position="102"/>
        <end position="235"/>
    </location>
</feature>
<dbReference type="InterPro" id="IPR012416">
    <property type="entry name" value="CBP60"/>
</dbReference>
<evidence type="ECO:0000256" key="6">
    <source>
        <dbReference type="ARBA" id="ARBA00023163"/>
    </source>
</evidence>
<keyword evidence="6" id="KW-0804">Transcription</keyword>
<dbReference type="GO" id="GO:0080142">
    <property type="term" value="P:regulation of salicylic acid biosynthetic process"/>
    <property type="evidence" value="ECO:0007669"/>
    <property type="project" value="TreeGrafter"/>
</dbReference>
<dbReference type="AlphaFoldDB" id="A0AAW1IQT9"/>
<evidence type="ECO:0000313" key="12">
    <source>
        <dbReference type="Proteomes" id="UP001443914"/>
    </source>
</evidence>
<dbReference type="InterPro" id="IPR046830">
    <property type="entry name" value="Calmod_bind_M"/>
</dbReference>
<evidence type="ECO:0000256" key="5">
    <source>
        <dbReference type="ARBA" id="ARBA00023159"/>
    </source>
</evidence>
<name>A0AAW1IQT9_SAPOF</name>
<feature type="domain" description="Calmodulin binding protein C-terminal" evidence="10">
    <location>
        <begin position="318"/>
        <end position="377"/>
    </location>
</feature>
<dbReference type="PANTHER" id="PTHR31713">
    <property type="entry name" value="OS02G0177800 PROTEIN"/>
    <property type="match status" value="1"/>
</dbReference>
<proteinExistence type="inferred from homology"/>
<evidence type="ECO:0000313" key="11">
    <source>
        <dbReference type="EMBL" id="KAK9692069.1"/>
    </source>
</evidence>
<evidence type="ECO:0000256" key="7">
    <source>
        <dbReference type="ARBA" id="ARBA00023242"/>
    </source>
</evidence>
<organism evidence="11 12">
    <name type="scientific">Saponaria officinalis</name>
    <name type="common">Common soapwort</name>
    <name type="synonym">Lychnis saponaria</name>
    <dbReference type="NCBI Taxonomy" id="3572"/>
    <lineage>
        <taxon>Eukaryota</taxon>
        <taxon>Viridiplantae</taxon>
        <taxon>Streptophyta</taxon>
        <taxon>Embryophyta</taxon>
        <taxon>Tracheophyta</taxon>
        <taxon>Spermatophyta</taxon>
        <taxon>Magnoliopsida</taxon>
        <taxon>eudicotyledons</taxon>
        <taxon>Gunneridae</taxon>
        <taxon>Pentapetalae</taxon>
        <taxon>Caryophyllales</taxon>
        <taxon>Caryophyllaceae</taxon>
        <taxon>Caryophylleae</taxon>
        <taxon>Saponaria</taxon>
    </lineage>
</organism>
<gene>
    <name evidence="11" type="ORF">RND81_09G239100</name>
</gene>
<dbReference type="GO" id="GO:0005634">
    <property type="term" value="C:nucleus"/>
    <property type="evidence" value="ECO:0007669"/>
    <property type="project" value="UniProtKB-SubCell"/>
</dbReference>
<evidence type="ECO:0000259" key="10">
    <source>
        <dbReference type="Pfam" id="PF20452"/>
    </source>
</evidence>
<protein>
    <submittedName>
        <fullName evidence="11">Uncharacterized protein</fullName>
    </submittedName>
</protein>
<reference evidence="11" key="1">
    <citation type="submission" date="2024-03" db="EMBL/GenBank/DDBJ databases">
        <title>WGS assembly of Saponaria officinalis var. Norfolk2.</title>
        <authorList>
            <person name="Jenkins J."/>
            <person name="Shu S."/>
            <person name="Grimwood J."/>
            <person name="Barry K."/>
            <person name="Goodstein D."/>
            <person name="Schmutz J."/>
            <person name="Leebens-Mack J."/>
            <person name="Osbourn A."/>
        </authorList>
    </citation>
    <scope>NUCLEOTIDE SEQUENCE [LARGE SCALE GENOMIC DNA]</scope>
    <source>
        <strain evidence="11">JIC</strain>
    </source>
</reference>
<dbReference type="Proteomes" id="UP001443914">
    <property type="component" value="Unassembled WGS sequence"/>
</dbReference>
<dbReference type="Pfam" id="PF07887">
    <property type="entry name" value="Calmodulin_bind"/>
    <property type="match status" value="1"/>
</dbReference>
<evidence type="ECO:0000256" key="2">
    <source>
        <dbReference type="ARBA" id="ARBA00007214"/>
    </source>
</evidence>
<evidence type="ECO:0000256" key="1">
    <source>
        <dbReference type="ARBA" id="ARBA00004123"/>
    </source>
</evidence>
<dbReference type="InterPro" id="IPR046831">
    <property type="entry name" value="Calmodulin_bind_N"/>
</dbReference>
<dbReference type="Pfam" id="PF20451">
    <property type="entry name" value="Calmod_bind_M"/>
    <property type="match status" value="1"/>
</dbReference>
<keyword evidence="7" id="KW-0539">Nucleus</keyword>